<reference evidence="2 3" key="1">
    <citation type="submission" date="2020-04" db="EMBL/GenBank/DDBJ databases">
        <title>Flammeovirga sp. SR4, a novel species isolated from seawater.</title>
        <authorList>
            <person name="Wang X."/>
        </authorList>
    </citation>
    <scope>NUCLEOTIDE SEQUENCE [LARGE SCALE GENOMIC DNA]</scope>
    <source>
        <strain evidence="2 3">ATCC 23126</strain>
    </source>
</reference>
<feature type="compositionally biased region" description="Basic and acidic residues" evidence="1">
    <location>
        <begin position="541"/>
        <end position="556"/>
    </location>
</feature>
<evidence type="ECO:0000256" key="1">
    <source>
        <dbReference type="SAM" id="MobiDB-lite"/>
    </source>
</evidence>
<dbReference type="RefSeq" id="WP_169658401.1">
    <property type="nucleotide sequence ID" value="NZ_JABANE010000056.1"/>
</dbReference>
<keyword evidence="3" id="KW-1185">Reference proteome</keyword>
<protein>
    <submittedName>
        <fullName evidence="2">Uncharacterized protein</fullName>
    </submittedName>
</protein>
<sequence>MKNQILFIALMLLTWNVFGQDISSQKKPKKLKEVQKIISFHTDRYDLEIDKKGRLSSLKLKNGKEILKSENTKGFYLNLPGEGEVQFTKFYQNEKGFVFGTADKRFYATFSIEAKPTYIAFTLKDFYGDLPVGGMMEFKVVVNHKEIKALPYDYMMVEKNREFKPNVIMKFDHLWERYQTNALGGFTLYTFDTPEEEDESVMRAWGAEAIPHPKVKGEWNYERVVQWVDDWKKMFADQSVMYIEPKNVDELDAFEPYLKMADVTTINLFTNVWHGGFWPTKRLNWEVDGVFGSKEKLKAYSKLQQEKGRSLNLHYVSGGIGKKDPQYGNKNLSNELADWVDGTLVEGIGTTETEVYFKPKEDWYIMPESMKENDIYMGRLSTPSRHFFKYNYLQVGKEMMDIESIESVTIKGKRLWQFNIKKRGANNTEVITHQSGEEVKGIVMPYRAVYVPNNNSALFDSVAINYAKLLNDCKISNALFDGAEIHDYDGPWGFRKFAQRVYENLDHPVVTRTSYGREPDAGYIEYRINSTKELMQAPVGDHNHGRPSLRLEGKSRTHRAEVRASSNMLAAHFMLGTQAASNGRNFSILKPDPMFGIQLETLKEYGRTEELLGLLPKWKEASRKLSKEQRLTMFKTLKKFKGRLTSKVGYELREEDDKFLIVPLQMMAQNPEDIKDLLEKEPRTQLFHMKQEDGMYAPKVEMKFGEAKNLNNSYKAQAPQFVLRIMNGNESIENPTIKVGKTELQLNATVQQEASATQYLEYRGGEVVKLYDKNWNLKKVIEVTVKGGFEAKEGYNKVELTSANKATAEVELLLFTEGTPIVVKKDMPLLW</sequence>
<organism evidence="2 3">
    <name type="scientific">Flammeovirga aprica JL-4</name>
    <dbReference type="NCBI Taxonomy" id="694437"/>
    <lineage>
        <taxon>Bacteria</taxon>
        <taxon>Pseudomonadati</taxon>
        <taxon>Bacteroidota</taxon>
        <taxon>Cytophagia</taxon>
        <taxon>Cytophagales</taxon>
        <taxon>Flammeovirgaceae</taxon>
        <taxon>Flammeovirga</taxon>
    </lineage>
</organism>
<dbReference type="AlphaFoldDB" id="A0A7X9RWS7"/>
<dbReference type="Proteomes" id="UP000576082">
    <property type="component" value="Unassembled WGS sequence"/>
</dbReference>
<dbReference type="EMBL" id="JABANE010000056">
    <property type="protein sequence ID" value="NME70155.1"/>
    <property type="molecule type" value="Genomic_DNA"/>
</dbReference>
<feature type="region of interest" description="Disordered" evidence="1">
    <location>
        <begin position="537"/>
        <end position="556"/>
    </location>
</feature>
<gene>
    <name evidence="2" type="ORF">HHU12_19425</name>
</gene>
<name>A0A7X9RWS7_9BACT</name>
<comment type="caution">
    <text evidence="2">The sequence shown here is derived from an EMBL/GenBank/DDBJ whole genome shotgun (WGS) entry which is preliminary data.</text>
</comment>
<accession>A0A7X9RWS7</accession>
<evidence type="ECO:0000313" key="2">
    <source>
        <dbReference type="EMBL" id="NME70155.1"/>
    </source>
</evidence>
<evidence type="ECO:0000313" key="3">
    <source>
        <dbReference type="Proteomes" id="UP000576082"/>
    </source>
</evidence>
<proteinExistence type="predicted"/>